<proteinExistence type="inferred from homology"/>
<dbReference type="InterPro" id="IPR019741">
    <property type="entry name" value="Galactokinase_CS"/>
</dbReference>
<organism evidence="9 10">
    <name type="scientific">Vitrella brassicaformis (strain CCMP3155)</name>
    <dbReference type="NCBI Taxonomy" id="1169540"/>
    <lineage>
        <taxon>Eukaryota</taxon>
        <taxon>Sar</taxon>
        <taxon>Alveolata</taxon>
        <taxon>Colpodellida</taxon>
        <taxon>Vitrellaceae</taxon>
        <taxon>Vitrella</taxon>
    </lineage>
</organism>
<dbReference type="Pfam" id="PF08544">
    <property type="entry name" value="GHMP_kinases_C"/>
    <property type="match status" value="1"/>
</dbReference>
<dbReference type="PRINTS" id="PR00959">
    <property type="entry name" value="MEVGALKINASE"/>
</dbReference>
<dbReference type="PhylomeDB" id="A0A0G4GLG1"/>
<dbReference type="SUPFAM" id="SSF55060">
    <property type="entry name" value="GHMP Kinase, C-terminal domain"/>
    <property type="match status" value="1"/>
</dbReference>
<sequence>MPAGQEDGVLRIGKRFVEIHGRQPHCIALAPGRVNLIGEHIDYNGYSVLPIATNHTVRVATSIDTHANSSLRREDNDDAGAAAAMVDITIAHADGEQGGHPARRITKHKHTGVPLDWSGEFASGPHWTNYVLAGILCWSDTDAMSDESSSIEIGVLVDGDIPQAAGLSSSSALVVASALATLSLHPSPPSLTCTHIAELCTHTERRVGTAGGGMDQSAIMCCRRGAALHVQFSPLRVSVVPLPTSRVVFVVAHSLVESPKAVQAATHYNKRVFECSLALAILDEAVGGFLGADDVVRSTLADFQRSRQLCHDGCRSLVRQHIREEAYTKVARQGEVSSVLGQERLDALLRRVGRDVWTLNHTFQPHKRALHVFGEAARVAEFLQLAEGPQRDTDATIVRLGELMNASDESMRDLYECGCPELTALTSICRKVAIGSRVTGAGWGGCTVSMVWSGDAQRFIETVKEGYYEPLMRERATASVGDDLGRYVFVVDPAEGAQLHMRERGDHAGGEGGWTPVELRD</sequence>
<dbReference type="PROSITE" id="PS00627">
    <property type="entry name" value="GHMP_KINASES_ATP"/>
    <property type="match status" value="1"/>
</dbReference>
<keyword evidence="4" id="KW-0418">Kinase</keyword>
<evidence type="ECO:0000256" key="2">
    <source>
        <dbReference type="ARBA" id="ARBA00022679"/>
    </source>
</evidence>
<gene>
    <name evidence="9" type="ORF">Vbra_18242</name>
</gene>
<keyword evidence="3" id="KW-0547">Nucleotide-binding</keyword>
<dbReference type="GO" id="GO:0004335">
    <property type="term" value="F:galactokinase activity"/>
    <property type="evidence" value="ECO:0007669"/>
    <property type="project" value="InterPro"/>
</dbReference>
<dbReference type="OrthoDB" id="187738at2759"/>
<dbReference type="Gene3D" id="3.30.70.3170">
    <property type="match status" value="1"/>
</dbReference>
<evidence type="ECO:0000256" key="5">
    <source>
        <dbReference type="ARBA" id="ARBA00022840"/>
    </source>
</evidence>
<dbReference type="GO" id="GO:0005829">
    <property type="term" value="C:cytosol"/>
    <property type="evidence" value="ECO:0007669"/>
    <property type="project" value="TreeGrafter"/>
</dbReference>
<evidence type="ECO:0000256" key="1">
    <source>
        <dbReference type="ARBA" id="ARBA00006566"/>
    </source>
</evidence>
<evidence type="ECO:0008006" key="11">
    <source>
        <dbReference type="Google" id="ProtNLM"/>
    </source>
</evidence>
<dbReference type="PANTHER" id="PTHR10457">
    <property type="entry name" value="MEVALONATE KINASE/GALACTOKINASE"/>
    <property type="match status" value="1"/>
</dbReference>
<dbReference type="AlphaFoldDB" id="A0A0G4GLG1"/>
<dbReference type="PANTHER" id="PTHR10457:SF7">
    <property type="entry name" value="GALACTOKINASE-RELATED"/>
    <property type="match status" value="1"/>
</dbReference>
<feature type="domain" description="GHMP kinase N-terminal" evidence="6">
    <location>
        <begin position="152"/>
        <end position="221"/>
    </location>
</feature>
<dbReference type="Pfam" id="PF00288">
    <property type="entry name" value="GHMP_kinases_N"/>
    <property type="match status" value="1"/>
</dbReference>
<reference evidence="9 10" key="1">
    <citation type="submission" date="2014-11" db="EMBL/GenBank/DDBJ databases">
        <authorList>
            <person name="Zhu J."/>
            <person name="Qi W."/>
            <person name="Song R."/>
        </authorList>
    </citation>
    <scope>NUCLEOTIDE SEQUENCE [LARGE SCALE GENOMIC DNA]</scope>
</reference>
<evidence type="ECO:0000259" key="6">
    <source>
        <dbReference type="Pfam" id="PF00288"/>
    </source>
</evidence>
<dbReference type="STRING" id="1169540.A0A0G4GLG1"/>
<keyword evidence="5" id="KW-0067">ATP-binding</keyword>
<dbReference type="InterPro" id="IPR013750">
    <property type="entry name" value="GHMP_kinase_C_dom"/>
</dbReference>
<dbReference type="InterPro" id="IPR006204">
    <property type="entry name" value="GHMP_kinase_N_dom"/>
</dbReference>
<dbReference type="InterPro" id="IPR019539">
    <property type="entry name" value="GalKase_N"/>
</dbReference>
<dbReference type="InterPro" id="IPR020568">
    <property type="entry name" value="Ribosomal_Su5_D2-typ_SF"/>
</dbReference>
<keyword evidence="2" id="KW-0808">Transferase</keyword>
<dbReference type="NCBIfam" id="TIGR00131">
    <property type="entry name" value="gal_kin"/>
    <property type="match status" value="1"/>
</dbReference>
<evidence type="ECO:0000256" key="4">
    <source>
        <dbReference type="ARBA" id="ARBA00022777"/>
    </source>
</evidence>
<dbReference type="InterPro" id="IPR014721">
    <property type="entry name" value="Ribsml_uS5_D2-typ_fold_subgr"/>
</dbReference>
<dbReference type="InterPro" id="IPR006203">
    <property type="entry name" value="GHMP_knse_ATP-bd_CS"/>
</dbReference>
<protein>
    <recommendedName>
        <fullName evidence="11">Galactokinase</fullName>
    </recommendedName>
</protein>
<dbReference type="Gene3D" id="1.20.1440.340">
    <property type="match status" value="1"/>
</dbReference>
<dbReference type="PRINTS" id="PR00473">
    <property type="entry name" value="GALCTOKINASE"/>
</dbReference>
<dbReference type="InterPro" id="IPR000705">
    <property type="entry name" value="Galactokinase"/>
</dbReference>
<comment type="similarity">
    <text evidence="1">Belongs to the GHMP kinase family. GalK subfamily.</text>
</comment>
<dbReference type="PIRSF" id="PIRSF000530">
    <property type="entry name" value="Galactokinase"/>
    <property type="match status" value="1"/>
</dbReference>
<accession>A0A0G4GLG1</accession>
<dbReference type="SUPFAM" id="SSF54211">
    <property type="entry name" value="Ribosomal protein S5 domain 2-like"/>
    <property type="match status" value="1"/>
</dbReference>
<dbReference type="Proteomes" id="UP000041254">
    <property type="component" value="Unassembled WGS sequence"/>
</dbReference>
<dbReference type="VEuPathDB" id="CryptoDB:Vbra_18242"/>
<evidence type="ECO:0000259" key="7">
    <source>
        <dbReference type="Pfam" id="PF08544"/>
    </source>
</evidence>
<feature type="domain" description="GHMP kinase C-terminal" evidence="7">
    <location>
        <begin position="398"/>
        <end position="467"/>
    </location>
</feature>
<evidence type="ECO:0000259" key="8">
    <source>
        <dbReference type="Pfam" id="PF10509"/>
    </source>
</evidence>
<dbReference type="InterPro" id="IPR006206">
    <property type="entry name" value="Mevalonate/galactokinase"/>
</dbReference>
<keyword evidence="10" id="KW-1185">Reference proteome</keyword>
<dbReference type="Gene3D" id="3.30.230.10">
    <property type="match status" value="1"/>
</dbReference>
<dbReference type="InParanoid" id="A0A0G4GLG1"/>
<dbReference type="Pfam" id="PF10509">
    <property type="entry name" value="GalKase_gal_bdg"/>
    <property type="match status" value="1"/>
</dbReference>
<evidence type="ECO:0000313" key="9">
    <source>
        <dbReference type="EMBL" id="CEM30970.1"/>
    </source>
</evidence>
<dbReference type="PROSITE" id="PS00106">
    <property type="entry name" value="GALACTOKINASE"/>
    <property type="match status" value="1"/>
</dbReference>
<evidence type="ECO:0000313" key="10">
    <source>
        <dbReference type="Proteomes" id="UP000041254"/>
    </source>
</evidence>
<dbReference type="EMBL" id="CDMY01000708">
    <property type="protein sequence ID" value="CEM30970.1"/>
    <property type="molecule type" value="Genomic_DNA"/>
</dbReference>
<dbReference type="InterPro" id="IPR036554">
    <property type="entry name" value="GHMP_kinase_C_sf"/>
</dbReference>
<dbReference type="GO" id="GO:0006012">
    <property type="term" value="P:galactose metabolic process"/>
    <property type="evidence" value="ECO:0007669"/>
    <property type="project" value="InterPro"/>
</dbReference>
<dbReference type="GO" id="GO:0005524">
    <property type="term" value="F:ATP binding"/>
    <property type="evidence" value="ECO:0007669"/>
    <property type="project" value="UniProtKB-KW"/>
</dbReference>
<feature type="domain" description="Galactokinase N-terminal" evidence="8">
    <location>
        <begin position="14"/>
        <end position="62"/>
    </location>
</feature>
<name>A0A0G4GLG1_VITBC</name>
<dbReference type="OMA" id="GFHDTYF"/>
<evidence type="ECO:0000256" key="3">
    <source>
        <dbReference type="ARBA" id="ARBA00022741"/>
    </source>
</evidence>